<sequence>MHIKEGGPMSLGLVRAWEPPSPRLAGLLRQAVLTMLDQVEELLATIDAASFEVNRDLLELAPGLADPLRAAGRSNVTVWATANLRKPGLPVPANLSPENVDFARDVVRHGFDETILSGFRVGQNLAVQAATDVAFRVTDDHDDLRELLALVSRSIFAYVEETLEGISTMIRAERSQLRDATTAARAEAVALILEGGPISERRATQMLGYEVARSHTATIVWSDETPPEGALEATASKLARAGGTARPLILPVGRSTLWVWLSGGDTGDLGARLRQHLPGALTEDLPEAAADIRVAIGRPGPGLAGFRRSHQEAAATQRLARRLPLQSNITSYDDVEVVALASSNEDQAREFVARTLGPLVDAPAEIRETLRTYLRQECNLTRTAQVEFAHRNTVATRLERARDLLPHGLTDRTLQVGLALEVTRVIGSAS</sequence>
<accession>A0A1J4N487</accession>
<dbReference type="Pfam" id="PF13556">
    <property type="entry name" value="HTH_30"/>
    <property type="match status" value="1"/>
</dbReference>
<name>A0A1J4N487_9ACTN</name>
<keyword evidence="5" id="KW-1185">Reference proteome</keyword>
<dbReference type="PANTHER" id="PTHR33744:SF1">
    <property type="entry name" value="DNA-BINDING TRANSCRIPTIONAL ACTIVATOR ADER"/>
    <property type="match status" value="1"/>
</dbReference>
<evidence type="ECO:0000313" key="4">
    <source>
        <dbReference type="EMBL" id="OIJ26373.1"/>
    </source>
</evidence>
<evidence type="ECO:0000259" key="2">
    <source>
        <dbReference type="Pfam" id="PF13556"/>
    </source>
</evidence>
<dbReference type="InterPro" id="IPR025736">
    <property type="entry name" value="PucR_C-HTH_dom"/>
</dbReference>
<dbReference type="STRING" id="1844.UG56_012865"/>
<feature type="domain" description="CdaR GGDEF-like" evidence="3">
    <location>
        <begin position="201"/>
        <end position="318"/>
    </location>
</feature>
<evidence type="ECO:0000259" key="3">
    <source>
        <dbReference type="Pfam" id="PF17853"/>
    </source>
</evidence>
<dbReference type="InterPro" id="IPR042070">
    <property type="entry name" value="PucR_C-HTH_sf"/>
</dbReference>
<gene>
    <name evidence="4" type="ORF">UG56_012865</name>
</gene>
<dbReference type="EMBL" id="JZDQ02000016">
    <property type="protein sequence ID" value="OIJ26373.1"/>
    <property type="molecule type" value="Genomic_DNA"/>
</dbReference>
<comment type="caution">
    <text evidence="4">The sequence shown here is derived from an EMBL/GenBank/DDBJ whole genome shotgun (WGS) entry which is preliminary data.</text>
</comment>
<dbReference type="InterPro" id="IPR041522">
    <property type="entry name" value="CdaR_GGDEF"/>
</dbReference>
<evidence type="ECO:0008006" key="6">
    <source>
        <dbReference type="Google" id="ProtNLM"/>
    </source>
</evidence>
<dbReference type="InterPro" id="IPR051448">
    <property type="entry name" value="CdaR-like_regulators"/>
</dbReference>
<dbReference type="PANTHER" id="PTHR33744">
    <property type="entry name" value="CARBOHYDRATE DIACID REGULATOR"/>
    <property type="match status" value="1"/>
</dbReference>
<evidence type="ECO:0000313" key="5">
    <source>
        <dbReference type="Proteomes" id="UP000033772"/>
    </source>
</evidence>
<dbReference type="Pfam" id="PF17853">
    <property type="entry name" value="GGDEF_2"/>
    <property type="match status" value="1"/>
</dbReference>
<dbReference type="Gene3D" id="1.10.10.2840">
    <property type="entry name" value="PucR C-terminal helix-turn-helix domain"/>
    <property type="match status" value="1"/>
</dbReference>
<reference evidence="4" key="1">
    <citation type="submission" date="2016-10" db="EMBL/GenBank/DDBJ databases">
        <title>Draft Genome Sequence of Nocardioides luteus Strain BAFB, an Alkane-Degrading Bacterium Isolated from JP-7 Polluted Soil.</title>
        <authorList>
            <person name="Brown L."/>
            <person name="Ruiz O.N."/>
            <person name="Gunasekera T."/>
        </authorList>
    </citation>
    <scope>NUCLEOTIDE SEQUENCE [LARGE SCALE GENOMIC DNA]</scope>
    <source>
        <strain evidence="4">BAFB</strain>
    </source>
</reference>
<comment type="similarity">
    <text evidence="1">Belongs to the CdaR family.</text>
</comment>
<dbReference type="AlphaFoldDB" id="A0A1J4N487"/>
<proteinExistence type="inferred from homology"/>
<dbReference type="Proteomes" id="UP000033772">
    <property type="component" value="Unassembled WGS sequence"/>
</dbReference>
<feature type="domain" description="PucR C-terminal helix-turn-helix" evidence="2">
    <location>
        <begin position="367"/>
        <end position="421"/>
    </location>
</feature>
<protein>
    <recommendedName>
        <fullName evidence="6">PucR family transcriptional regulator</fullName>
    </recommendedName>
</protein>
<evidence type="ECO:0000256" key="1">
    <source>
        <dbReference type="ARBA" id="ARBA00006754"/>
    </source>
</evidence>
<organism evidence="4 5">
    <name type="scientific">Nocardioides luteus</name>
    <dbReference type="NCBI Taxonomy" id="1844"/>
    <lineage>
        <taxon>Bacteria</taxon>
        <taxon>Bacillati</taxon>
        <taxon>Actinomycetota</taxon>
        <taxon>Actinomycetes</taxon>
        <taxon>Propionibacteriales</taxon>
        <taxon>Nocardioidaceae</taxon>
        <taxon>Nocardioides</taxon>
    </lineage>
</organism>
<dbReference type="OrthoDB" id="3663486at2"/>